<dbReference type="PANTHER" id="PTHR36849:SF1">
    <property type="entry name" value="CYTOPLASMIC PROTEIN"/>
    <property type="match status" value="1"/>
</dbReference>
<dbReference type="AlphaFoldDB" id="A0A5R9DWU9"/>
<organism evidence="1 2">
    <name type="scientific">Ruoffia tabacinasalis</name>
    <dbReference type="NCBI Taxonomy" id="87458"/>
    <lineage>
        <taxon>Bacteria</taxon>
        <taxon>Bacillati</taxon>
        <taxon>Bacillota</taxon>
        <taxon>Bacilli</taxon>
        <taxon>Lactobacillales</taxon>
        <taxon>Aerococcaceae</taxon>
        <taxon>Ruoffia</taxon>
    </lineage>
</organism>
<dbReference type="InterPro" id="IPR052552">
    <property type="entry name" value="YeaO-like"/>
</dbReference>
<sequence>MAKIHIKRAYDDAKDQDGYRILVDRLWPRGIKKEDLHHDEWFKDMAPSSDLRKDFDHEEDKFSWFKEKYEEELNNHDEKNSWLALVKEKLDDGPVTLLYAAKDKDNNNAVVLKEWTEDHL</sequence>
<protein>
    <submittedName>
        <fullName evidence="1">DUF488 family protein</fullName>
    </submittedName>
</protein>
<gene>
    <name evidence="1" type="ORF">FEZ33_06905</name>
</gene>
<proteinExistence type="predicted"/>
<dbReference type="RefSeq" id="WP_138404670.1">
    <property type="nucleotide sequence ID" value="NZ_VBSP01000021.1"/>
</dbReference>
<evidence type="ECO:0000313" key="1">
    <source>
        <dbReference type="EMBL" id="TLQ41031.1"/>
    </source>
</evidence>
<name>A0A5R9DWU9_9LACT</name>
<comment type="caution">
    <text evidence="1">The sequence shown here is derived from an EMBL/GenBank/DDBJ whole genome shotgun (WGS) entry which is preliminary data.</text>
</comment>
<accession>A0A5R9DWU9</accession>
<evidence type="ECO:0000313" key="2">
    <source>
        <dbReference type="Proteomes" id="UP000306420"/>
    </source>
</evidence>
<dbReference type="OrthoDB" id="9790745at2"/>
<dbReference type="PANTHER" id="PTHR36849">
    <property type="entry name" value="CYTOPLASMIC PROTEIN-RELATED"/>
    <property type="match status" value="1"/>
</dbReference>
<dbReference type="Pfam" id="PF22752">
    <property type="entry name" value="DUF488-N3i"/>
    <property type="match status" value="1"/>
</dbReference>
<dbReference type="Proteomes" id="UP000306420">
    <property type="component" value="Unassembled WGS sequence"/>
</dbReference>
<dbReference type="EMBL" id="VBSP01000021">
    <property type="protein sequence ID" value="TLQ41031.1"/>
    <property type="molecule type" value="Genomic_DNA"/>
</dbReference>
<reference evidence="1 2" key="1">
    <citation type="submission" date="2019-05" db="EMBL/GenBank/DDBJ databases">
        <title>The metagenome of a microbial culture collection derived from dairy environment covers the genomic content of the human microbiome.</title>
        <authorList>
            <person name="Roder T."/>
            <person name="Wuthrich D."/>
            <person name="Sattari Z."/>
            <person name="Von Ah U."/>
            <person name="Bar C."/>
            <person name="Ronchi F."/>
            <person name="Macpherson A.J."/>
            <person name="Ganal-Vonarburg S.C."/>
            <person name="Bruggmann R."/>
            <person name="Vergeres G."/>
        </authorList>
    </citation>
    <scope>NUCLEOTIDE SEQUENCE [LARGE SCALE GENOMIC DNA]</scope>
    <source>
        <strain evidence="1 2">FAM 24227</strain>
    </source>
</reference>